<feature type="transmembrane region" description="Helical" evidence="1">
    <location>
        <begin position="12"/>
        <end position="36"/>
    </location>
</feature>
<proteinExistence type="predicted"/>
<dbReference type="Proteomes" id="UP001163726">
    <property type="component" value="Chromosome"/>
</dbReference>
<accession>A0ABY7AJD0</accession>
<organism evidence="2 3">
    <name type="scientific">Catenovulum adriaticum</name>
    <dbReference type="NCBI Taxonomy" id="2984846"/>
    <lineage>
        <taxon>Bacteria</taxon>
        <taxon>Pseudomonadati</taxon>
        <taxon>Pseudomonadota</taxon>
        <taxon>Gammaproteobacteria</taxon>
        <taxon>Alteromonadales</taxon>
        <taxon>Alteromonadaceae</taxon>
        <taxon>Catenovulum</taxon>
    </lineage>
</organism>
<protein>
    <submittedName>
        <fullName evidence="2">PilW family protein</fullName>
    </submittedName>
</protein>
<dbReference type="RefSeq" id="WP_268073837.1">
    <property type="nucleotide sequence ID" value="NZ_CP109965.1"/>
</dbReference>
<keyword evidence="1" id="KW-1133">Transmembrane helix</keyword>
<keyword evidence="1" id="KW-0472">Membrane</keyword>
<evidence type="ECO:0000256" key="1">
    <source>
        <dbReference type="SAM" id="Phobius"/>
    </source>
</evidence>
<dbReference type="Pfam" id="PF16074">
    <property type="entry name" value="PilW"/>
    <property type="match status" value="1"/>
</dbReference>
<sequence length="346" mass="38606">MLKTQQRTLGFSLTELMVVMAVGLLIFSGVIGLLMVSDETVGDTVQRGEMQENGRLALTLISRDIAMSGYWGRFTGMNIHEASGADIQAVQLNQFDGNKVAVSGTDCIGGGENNRTFFIENSDFYFRNIWGSHVQSSEIYNKCITDAKTGSDSIQIKRILGQEITAGNESDRRYYFISSDNQGVFYSGSDPTPNIQNGLIAEYQHHIYYITEEKRGDAIIPTLKRKYLYKAEDSTANQAKLKSFSLVEGIEQLGFLYGIDDDNDGVVNYYASADKLTREHWEGDGYDILSVQVHILVRALEPAARVNNTKTYDLGSYSVTVNDNYRRLLLINTISIINAGAEVWRS</sequence>
<evidence type="ECO:0000313" key="3">
    <source>
        <dbReference type="Proteomes" id="UP001163726"/>
    </source>
</evidence>
<evidence type="ECO:0000313" key="2">
    <source>
        <dbReference type="EMBL" id="WAJ69564.1"/>
    </source>
</evidence>
<dbReference type="InterPro" id="IPR032092">
    <property type="entry name" value="PilW"/>
</dbReference>
<reference evidence="2" key="1">
    <citation type="submission" date="2022-10" db="EMBL/GenBank/DDBJ databases">
        <title>Catenovulum adriacola sp. nov. isolated in the Harbour of Susak.</title>
        <authorList>
            <person name="Schoch T."/>
            <person name="Reich S.J."/>
            <person name="Stoeferle S."/>
            <person name="Flaiz M."/>
            <person name="Kazda M."/>
            <person name="Riedel C.U."/>
            <person name="Duerre P."/>
        </authorList>
    </citation>
    <scope>NUCLEOTIDE SEQUENCE</scope>
    <source>
        <strain evidence="2">TS8</strain>
    </source>
</reference>
<keyword evidence="1" id="KW-0812">Transmembrane</keyword>
<name>A0ABY7AJD0_9ALTE</name>
<dbReference type="EMBL" id="CP109965">
    <property type="protein sequence ID" value="WAJ69564.1"/>
    <property type="molecule type" value="Genomic_DNA"/>
</dbReference>
<keyword evidence="3" id="KW-1185">Reference proteome</keyword>
<gene>
    <name evidence="2" type="ORF">OLW01_10375</name>
</gene>